<evidence type="ECO:0000313" key="8">
    <source>
        <dbReference type="EMBL" id="KIV86412.1"/>
    </source>
</evidence>
<dbReference type="HOGENOM" id="CLU_011409_6_0_1"/>
<keyword evidence="4" id="KW-0238">DNA-binding</keyword>
<dbReference type="GO" id="GO:0003677">
    <property type="term" value="F:DNA binding"/>
    <property type="evidence" value="ECO:0007669"/>
    <property type="project" value="UniProtKB-KW"/>
</dbReference>
<sequence>MTQTTPKNIRIGGGRSTTGCLTCRVRRVKCDEARPQCRNCLRSDRSCKYLEPRPAVESGRASPIRFINYVPPAGYLQPSGRSSPLSIFESRALEFFQLKTVTALNNPFTSEIWSRHILLVSHYEPAIQHAVIALSSLHELSLSNGNLEDDSADVESATKHYAKAISLVVDPDFVQNGQAADVALSTCILFICYETLRGHYQSALSHVRSGLNVFAEVVGRQTSSSLWFAPPSLYQEVFCRLGTQLIEIGDASFQSPSLGLSNCDCAIPPTFQTIEKAAFTFDALTNSLLRFLHYAEGLSAHPEPLVEGKLEDLVLRQAELMNNYQQWCVSFQNMIDSHNPIFSSPEEQNKWTSGSLILIIWRNLMDILLQVPPTSSEMIWDQFEAEWRQIVSDCARVVELDRRRDDVDKSQTCTPIFTMSLGIIQGLWLVCVRCRNTLVRRRALGLLRDCRRREGVWDSAIAALAAERMMDMEEEAAIRHLSATDRSDVYLLDAGDVPEHVRIGQIDPSFGSGRQARVRYTRVGDGTTNYSPGGFRSPDTSVPLIFEELIRW</sequence>
<dbReference type="Gene3D" id="4.10.240.10">
    <property type="entry name" value="Zn(2)-C6 fungal-type DNA-binding domain"/>
    <property type="match status" value="1"/>
</dbReference>
<keyword evidence="5" id="KW-0804">Transcription</keyword>
<dbReference type="PANTHER" id="PTHR36206:SF12">
    <property type="entry name" value="ASPERCRYPTIN BIOSYNTHESIS CLUSTER-SPECIFIC TRANSCRIPTION REGULATOR ATNN-RELATED"/>
    <property type="match status" value="1"/>
</dbReference>
<dbReference type="CDD" id="cd00067">
    <property type="entry name" value="GAL4"/>
    <property type="match status" value="1"/>
</dbReference>
<dbReference type="GO" id="GO:0008270">
    <property type="term" value="F:zinc ion binding"/>
    <property type="evidence" value="ECO:0007669"/>
    <property type="project" value="InterPro"/>
</dbReference>
<dbReference type="AlphaFoldDB" id="A0A0D1YV08"/>
<keyword evidence="6" id="KW-0539">Nucleus</keyword>
<evidence type="ECO:0000259" key="7">
    <source>
        <dbReference type="PROSITE" id="PS50048"/>
    </source>
</evidence>
<keyword evidence="3" id="KW-0805">Transcription regulation</keyword>
<proteinExistence type="predicted"/>
<protein>
    <recommendedName>
        <fullName evidence="7">Zn(2)-C6 fungal-type domain-containing protein</fullName>
    </recommendedName>
</protein>
<evidence type="ECO:0000256" key="6">
    <source>
        <dbReference type="ARBA" id="ARBA00023242"/>
    </source>
</evidence>
<dbReference type="InterPro" id="IPR001138">
    <property type="entry name" value="Zn2Cys6_DnaBD"/>
</dbReference>
<accession>A0A0D1YV08</accession>
<dbReference type="InterPro" id="IPR052360">
    <property type="entry name" value="Transcr_Regulatory_Proteins"/>
</dbReference>
<dbReference type="GO" id="GO:0000981">
    <property type="term" value="F:DNA-binding transcription factor activity, RNA polymerase II-specific"/>
    <property type="evidence" value="ECO:0007669"/>
    <property type="project" value="InterPro"/>
</dbReference>
<dbReference type="SUPFAM" id="SSF57701">
    <property type="entry name" value="Zn2/Cys6 DNA-binding domain"/>
    <property type="match status" value="1"/>
</dbReference>
<evidence type="ECO:0000313" key="9">
    <source>
        <dbReference type="Proteomes" id="UP000053599"/>
    </source>
</evidence>
<dbReference type="OrthoDB" id="4113928at2759"/>
<keyword evidence="1" id="KW-0479">Metal-binding</keyword>
<evidence type="ECO:0000256" key="5">
    <source>
        <dbReference type="ARBA" id="ARBA00023163"/>
    </source>
</evidence>
<dbReference type="Pfam" id="PF00172">
    <property type="entry name" value="Zn_clus"/>
    <property type="match status" value="1"/>
</dbReference>
<reference evidence="8 9" key="1">
    <citation type="submission" date="2015-01" db="EMBL/GenBank/DDBJ databases">
        <title>The Genome Sequence of Exophiala sideris CBS121828.</title>
        <authorList>
            <consortium name="The Broad Institute Genomics Platform"/>
            <person name="Cuomo C."/>
            <person name="de Hoog S."/>
            <person name="Gorbushina A."/>
            <person name="Stielow B."/>
            <person name="Teixiera M."/>
            <person name="Abouelleil A."/>
            <person name="Chapman S.B."/>
            <person name="Priest M."/>
            <person name="Young S.K."/>
            <person name="Wortman J."/>
            <person name="Nusbaum C."/>
            <person name="Birren B."/>
        </authorList>
    </citation>
    <scope>NUCLEOTIDE SEQUENCE [LARGE SCALE GENOMIC DNA]</scope>
    <source>
        <strain evidence="8 9">CBS 121828</strain>
    </source>
</reference>
<name>A0A0D1YV08_9EURO</name>
<dbReference type="SMART" id="SM00066">
    <property type="entry name" value="GAL4"/>
    <property type="match status" value="1"/>
</dbReference>
<dbReference type="InterPro" id="IPR036864">
    <property type="entry name" value="Zn2-C6_fun-type_DNA-bd_sf"/>
</dbReference>
<dbReference type="EMBL" id="KN846951">
    <property type="protein sequence ID" value="KIV86412.1"/>
    <property type="molecule type" value="Genomic_DNA"/>
</dbReference>
<dbReference type="STRING" id="1016849.A0A0D1YV08"/>
<keyword evidence="2" id="KW-0862">Zinc</keyword>
<organism evidence="8 9">
    <name type="scientific">Exophiala sideris</name>
    <dbReference type="NCBI Taxonomy" id="1016849"/>
    <lineage>
        <taxon>Eukaryota</taxon>
        <taxon>Fungi</taxon>
        <taxon>Dikarya</taxon>
        <taxon>Ascomycota</taxon>
        <taxon>Pezizomycotina</taxon>
        <taxon>Eurotiomycetes</taxon>
        <taxon>Chaetothyriomycetidae</taxon>
        <taxon>Chaetothyriales</taxon>
        <taxon>Herpotrichiellaceae</taxon>
        <taxon>Exophiala</taxon>
    </lineage>
</organism>
<evidence type="ECO:0000256" key="2">
    <source>
        <dbReference type="ARBA" id="ARBA00022833"/>
    </source>
</evidence>
<feature type="domain" description="Zn(2)-C6 fungal-type" evidence="7">
    <location>
        <begin position="19"/>
        <end position="49"/>
    </location>
</feature>
<evidence type="ECO:0000256" key="3">
    <source>
        <dbReference type="ARBA" id="ARBA00023015"/>
    </source>
</evidence>
<evidence type="ECO:0000256" key="1">
    <source>
        <dbReference type="ARBA" id="ARBA00022723"/>
    </source>
</evidence>
<dbReference type="PROSITE" id="PS00463">
    <property type="entry name" value="ZN2_CY6_FUNGAL_1"/>
    <property type="match status" value="1"/>
</dbReference>
<dbReference type="Proteomes" id="UP000053599">
    <property type="component" value="Unassembled WGS sequence"/>
</dbReference>
<evidence type="ECO:0000256" key="4">
    <source>
        <dbReference type="ARBA" id="ARBA00023125"/>
    </source>
</evidence>
<dbReference type="PANTHER" id="PTHR36206">
    <property type="entry name" value="ASPERCRYPTIN BIOSYNTHESIS CLUSTER-SPECIFIC TRANSCRIPTION REGULATOR ATNN-RELATED"/>
    <property type="match status" value="1"/>
</dbReference>
<dbReference type="PROSITE" id="PS50048">
    <property type="entry name" value="ZN2_CY6_FUNGAL_2"/>
    <property type="match status" value="1"/>
</dbReference>
<gene>
    <name evidence="8" type="ORF">PV11_02024</name>
</gene>